<feature type="region of interest" description="Disordered" evidence="23">
    <location>
        <begin position="1"/>
        <end position="98"/>
    </location>
</feature>
<dbReference type="SUPFAM" id="SSF56219">
    <property type="entry name" value="DNase I-like"/>
    <property type="match status" value="1"/>
</dbReference>
<dbReference type="InterPro" id="IPR032675">
    <property type="entry name" value="LRR_dom_sf"/>
</dbReference>
<keyword evidence="18" id="KW-0539">Nucleus</keyword>
<feature type="region of interest" description="Disordered" evidence="23">
    <location>
        <begin position="571"/>
        <end position="598"/>
    </location>
</feature>
<dbReference type="InterPro" id="IPR050410">
    <property type="entry name" value="CCR4/nocturin_mRNA_transcr"/>
</dbReference>
<evidence type="ECO:0000256" key="19">
    <source>
        <dbReference type="ARBA" id="ARBA00023475"/>
    </source>
</evidence>
<dbReference type="Pfam" id="PF13855">
    <property type="entry name" value="LRR_8"/>
    <property type="match status" value="1"/>
</dbReference>
<evidence type="ECO:0000256" key="8">
    <source>
        <dbReference type="ARBA" id="ARBA00022614"/>
    </source>
</evidence>
<evidence type="ECO:0000256" key="13">
    <source>
        <dbReference type="ARBA" id="ARBA00022839"/>
    </source>
</evidence>
<dbReference type="InterPro" id="IPR003591">
    <property type="entry name" value="Leu-rich_rpt_typical-subtyp"/>
</dbReference>
<dbReference type="STRING" id="205917.A0A4Y9ZB74"/>
<evidence type="ECO:0000256" key="2">
    <source>
        <dbReference type="ARBA" id="ARBA00001946"/>
    </source>
</evidence>
<keyword evidence="12" id="KW-0378">Hydrolase</keyword>
<dbReference type="GO" id="GO:0004535">
    <property type="term" value="F:poly(A)-specific ribonuclease activity"/>
    <property type="evidence" value="ECO:0007669"/>
    <property type="project" value="UniProtKB-EC"/>
</dbReference>
<dbReference type="GO" id="GO:0046872">
    <property type="term" value="F:metal ion binding"/>
    <property type="evidence" value="ECO:0007669"/>
    <property type="project" value="UniProtKB-KW"/>
</dbReference>
<feature type="domain" description="Endonuclease/exonuclease/phosphatase" evidence="24">
    <location>
        <begin position="383"/>
        <end position="714"/>
    </location>
</feature>
<keyword evidence="15" id="KW-0694">RNA-binding</keyword>
<name>A0A4Y9ZB74_9AGAM</name>
<evidence type="ECO:0000313" key="25">
    <source>
        <dbReference type="EMBL" id="TFY71237.1"/>
    </source>
</evidence>
<sequence>MYYPQQSPGIGHKLPTHHDQSPWARPTHTHSAFGHPPPPSPGYPLYTNGSVNPMQHHMPTMQHHHQSSLSHFSSPPANGNVHSQHVGVAQNSPGSAASQIITPQWQQQLLKCEMIRVSRSPHHRARASAMASRTVTKSAIPITNPNKPPPPPNGVVKDSESSASVDGTNGATVNGTTNGAGPSPKSSTANTVDHPSSTVAPIAEISRPSEVKRPENTWNSLDMGGVQIKNLPPTSGLFSFTFLANLYLNHNSLSSIPPEISKLRHLELLDLSGNSLTTVPPELGMLTQLKELYLFDNHITNLPHELGTLHQLQTIGVEGNPLDASLKAIVQKEGTPALISYLRDSCPMPPSPPEREWKQLISQAERDAIDADPNAETFRVLCYNILCERCATERLYGYTPSWALAWEYRKELILQEILNYDADFLCLQEVDNAQYEDYFVPSLEERGYEGVYWPKSRFKTMNDADRRLVDGCATFFKRDKYQLVEKHLVEFSTKAMQRPDFKKTDDMFNRVLVKDNIAVICLFENRKTGTRFIIANTHIYWDPAFRDVKLVQVALLIDEVDKVASHFAKYPPRLPSPAPKDASPDAPPPRPPPVYADGSKIPTIVTGDYNSVPESGVYEYLSNGSVPSDHPDFMSHSYGKYTSDGLKHRLGLKSAYAGTGDQTLTNYTPSFKGGIDYIWYSTANLAVNAVLGEIDKSYLDKAVGFPNVHYPSDHICIVSEFRVKPPRDAQPPRPAPVFPNSRS</sequence>
<keyword evidence="17" id="KW-0804">Transcription</keyword>
<keyword evidence="16" id="KW-0805">Transcription regulation</keyword>
<dbReference type="Gene3D" id="3.80.10.10">
    <property type="entry name" value="Ribonuclease Inhibitor"/>
    <property type="match status" value="1"/>
</dbReference>
<comment type="similarity">
    <text evidence="5">Belongs to the CCR4/nocturin family.</text>
</comment>
<dbReference type="PANTHER" id="PTHR12121:SF100">
    <property type="entry name" value="POLY(A)-SPECIFIC RIBONUCLEASE"/>
    <property type="match status" value="1"/>
</dbReference>
<dbReference type="SUPFAM" id="SSF52058">
    <property type="entry name" value="L domain-like"/>
    <property type="match status" value="1"/>
</dbReference>
<evidence type="ECO:0000256" key="22">
    <source>
        <dbReference type="ARBA" id="ARBA00033317"/>
    </source>
</evidence>
<reference evidence="25 26" key="1">
    <citation type="submission" date="2019-02" db="EMBL/GenBank/DDBJ databases">
        <title>Genome sequencing of the rare red list fungi Dentipellis fragilis.</title>
        <authorList>
            <person name="Buettner E."/>
            <person name="Kellner H."/>
        </authorList>
    </citation>
    <scope>NUCLEOTIDE SEQUENCE [LARGE SCALE GENOMIC DNA]</scope>
    <source>
        <strain evidence="25 26">DSM 105465</strain>
    </source>
</reference>
<evidence type="ECO:0000256" key="9">
    <source>
        <dbReference type="ARBA" id="ARBA00022722"/>
    </source>
</evidence>
<comment type="cofactor">
    <cofactor evidence="2">
        <name>Mg(2+)</name>
        <dbReference type="ChEBI" id="CHEBI:18420"/>
    </cofactor>
</comment>
<accession>A0A4Y9ZB74</accession>
<evidence type="ECO:0000256" key="23">
    <source>
        <dbReference type="SAM" id="MobiDB-lite"/>
    </source>
</evidence>
<evidence type="ECO:0000256" key="10">
    <source>
        <dbReference type="ARBA" id="ARBA00022723"/>
    </source>
</evidence>
<evidence type="ECO:0000256" key="15">
    <source>
        <dbReference type="ARBA" id="ARBA00022884"/>
    </source>
</evidence>
<dbReference type="OrthoDB" id="428734at2759"/>
<dbReference type="InterPro" id="IPR001611">
    <property type="entry name" value="Leu-rich_rpt"/>
</dbReference>
<evidence type="ECO:0000256" key="6">
    <source>
        <dbReference type="ARBA" id="ARBA00012161"/>
    </source>
</evidence>
<dbReference type="FunFam" id="3.60.10.10:FF:000037">
    <property type="entry name" value="Glucose-repressible alcohol dehydrogenase transcriptional effector"/>
    <property type="match status" value="1"/>
</dbReference>
<dbReference type="EC" id="3.1.13.4" evidence="6"/>
<comment type="catalytic activity">
    <reaction evidence="1">
        <text>Exonucleolytic cleavage of poly(A) to 5'-AMP.</text>
        <dbReference type="EC" id="3.1.13.4"/>
    </reaction>
</comment>
<evidence type="ECO:0000256" key="17">
    <source>
        <dbReference type="ARBA" id="ARBA00023163"/>
    </source>
</evidence>
<feature type="compositionally biased region" description="Pro residues" evidence="23">
    <location>
        <begin position="585"/>
        <end position="594"/>
    </location>
</feature>
<dbReference type="CDD" id="cd09097">
    <property type="entry name" value="Deadenylase_CCR4"/>
    <property type="match status" value="1"/>
</dbReference>
<evidence type="ECO:0000256" key="14">
    <source>
        <dbReference type="ARBA" id="ARBA00022842"/>
    </source>
</evidence>
<evidence type="ECO:0000256" key="20">
    <source>
        <dbReference type="ARBA" id="ARBA00030493"/>
    </source>
</evidence>
<feature type="compositionally biased region" description="Polar residues" evidence="23">
    <location>
        <begin position="75"/>
        <end position="98"/>
    </location>
</feature>
<evidence type="ECO:0000259" key="24">
    <source>
        <dbReference type="Pfam" id="PF03372"/>
    </source>
</evidence>
<keyword evidence="26" id="KW-1185">Reference proteome</keyword>
<dbReference type="GO" id="GO:0005634">
    <property type="term" value="C:nucleus"/>
    <property type="evidence" value="ECO:0007669"/>
    <property type="project" value="UniProtKB-SubCell"/>
</dbReference>
<dbReference type="Pfam" id="PF03372">
    <property type="entry name" value="Exo_endo_phos"/>
    <property type="match status" value="1"/>
</dbReference>
<dbReference type="GO" id="GO:0005737">
    <property type="term" value="C:cytoplasm"/>
    <property type="evidence" value="ECO:0007669"/>
    <property type="project" value="UniProtKB-SubCell"/>
</dbReference>
<keyword evidence="13" id="KW-0269">Exonuclease</keyword>
<evidence type="ECO:0000313" key="26">
    <source>
        <dbReference type="Proteomes" id="UP000298327"/>
    </source>
</evidence>
<dbReference type="GO" id="GO:0003723">
    <property type="term" value="F:RNA binding"/>
    <property type="evidence" value="ECO:0007669"/>
    <property type="project" value="UniProtKB-KW"/>
</dbReference>
<evidence type="ECO:0000256" key="5">
    <source>
        <dbReference type="ARBA" id="ARBA00010774"/>
    </source>
</evidence>
<evidence type="ECO:0000256" key="11">
    <source>
        <dbReference type="ARBA" id="ARBA00022737"/>
    </source>
</evidence>
<evidence type="ECO:0000256" key="4">
    <source>
        <dbReference type="ARBA" id="ARBA00004496"/>
    </source>
</evidence>
<keyword evidence="14" id="KW-0460">Magnesium</keyword>
<proteinExistence type="inferred from homology"/>
<gene>
    <name evidence="25" type="ORF">EVG20_g1762</name>
</gene>
<dbReference type="Gene3D" id="3.60.10.10">
    <property type="entry name" value="Endonuclease/exonuclease/phosphatase"/>
    <property type="match status" value="1"/>
</dbReference>
<keyword evidence="9" id="KW-0540">Nuclease</keyword>
<comment type="subcellular location">
    <subcellularLocation>
        <location evidence="4">Cytoplasm</location>
    </subcellularLocation>
    <subcellularLocation>
        <location evidence="3">Nucleus</location>
    </subcellularLocation>
</comment>
<dbReference type="AlphaFoldDB" id="A0A4Y9ZB74"/>
<dbReference type="PROSITE" id="PS51450">
    <property type="entry name" value="LRR"/>
    <property type="match status" value="3"/>
</dbReference>
<organism evidence="25 26">
    <name type="scientific">Dentipellis fragilis</name>
    <dbReference type="NCBI Taxonomy" id="205917"/>
    <lineage>
        <taxon>Eukaryota</taxon>
        <taxon>Fungi</taxon>
        <taxon>Dikarya</taxon>
        <taxon>Basidiomycota</taxon>
        <taxon>Agaricomycotina</taxon>
        <taxon>Agaricomycetes</taxon>
        <taxon>Russulales</taxon>
        <taxon>Hericiaceae</taxon>
        <taxon>Dentipellis</taxon>
    </lineage>
</organism>
<evidence type="ECO:0000256" key="18">
    <source>
        <dbReference type="ARBA" id="ARBA00023242"/>
    </source>
</evidence>
<keyword evidence="10" id="KW-0479">Metal-binding</keyword>
<dbReference type="InterPro" id="IPR036691">
    <property type="entry name" value="Endo/exonu/phosph_ase_sf"/>
</dbReference>
<evidence type="ECO:0000256" key="16">
    <source>
        <dbReference type="ARBA" id="ARBA00023015"/>
    </source>
</evidence>
<feature type="region of interest" description="Disordered" evidence="23">
    <location>
        <begin position="122"/>
        <end position="195"/>
    </location>
</feature>
<dbReference type="InterPro" id="IPR005135">
    <property type="entry name" value="Endo/exonuclease/phosphatase"/>
</dbReference>
<feature type="compositionally biased region" description="Low complexity" evidence="23">
    <location>
        <begin position="53"/>
        <end position="74"/>
    </location>
</feature>
<comment type="caution">
    <text evidence="25">The sequence shown here is derived from an EMBL/GenBank/DDBJ whole genome shotgun (WGS) entry which is preliminary data.</text>
</comment>
<feature type="compositionally biased region" description="Polar residues" evidence="23">
    <location>
        <begin position="184"/>
        <end position="195"/>
    </location>
</feature>
<evidence type="ECO:0000256" key="12">
    <source>
        <dbReference type="ARBA" id="ARBA00022801"/>
    </source>
</evidence>
<feature type="compositionally biased region" description="Polar residues" evidence="23">
    <location>
        <begin position="134"/>
        <end position="143"/>
    </location>
</feature>
<dbReference type="SMART" id="SM00369">
    <property type="entry name" value="LRR_TYP"/>
    <property type="match status" value="3"/>
</dbReference>
<keyword evidence="8" id="KW-0433">Leucine-rich repeat</keyword>
<evidence type="ECO:0000256" key="1">
    <source>
        <dbReference type="ARBA" id="ARBA00001663"/>
    </source>
</evidence>
<dbReference type="Proteomes" id="UP000298327">
    <property type="component" value="Unassembled WGS sequence"/>
</dbReference>
<evidence type="ECO:0000256" key="21">
    <source>
        <dbReference type="ARBA" id="ARBA00031469"/>
    </source>
</evidence>
<keyword evidence="11" id="KW-0677">Repeat</keyword>
<evidence type="ECO:0000256" key="3">
    <source>
        <dbReference type="ARBA" id="ARBA00004123"/>
    </source>
</evidence>
<dbReference type="PANTHER" id="PTHR12121">
    <property type="entry name" value="CARBON CATABOLITE REPRESSOR PROTEIN 4"/>
    <property type="match status" value="1"/>
</dbReference>
<feature type="compositionally biased region" description="Low complexity" evidence="23">
    <location>
        <begin position="167"/>
        <end position="181"/>
    </location>
</feature>
<protein>
    <recommendedName>
        <fullName evidence="19">CCR4-Not complex 3'-5'-exoribonuclease subunit Ccr4</fullName>
        <ecNumber evidence="6">3.1.13.4</ecNumber>
    </recommendedName>
    <alternativeName>
        <fullName evidence="20">Carbon catabolite repressor protein 4</fullName>
    </alternativeName>
    <alternativeName>
        <fullName evidence="21">Cytoplasmic deadenylase</fullName>
    </alternativeName>
    <alternativeName>
        <fullName evidence="22">Glucose-repressible alcohol dehydrogenase transcriptional effector</fullName>
    </alternativeName>
</protein>
<evidence type="ECO:0000256" key="7">
    <source>
        <dbReference type="ARBA" id="ARBA00022490"/>
    </source>
</evidence>
<keyword evidence="7" id="KW-0963">Cytoplasm</keyword>
<dbReference type="EMBL" id="SEOQ01000060">
    <property type="protein sequence ID" value="TFY71237.1"/>
    <property type="molecule type" value="Genomic_DNA"/>
</dbReference>